<accession>A0A8H5BNX2</accession>
<sequence>MSPIAIPNSLRSASIDLLANSHSTVATTPQIGVPKSRDIVPPSLLISEATEGPAIPPESSSAQLISPLESTTDLLSSVSLTALPGAKPSLCRLQTPSSVAGGKRRAVVPPPPLQLPSEITEFILAPMEASAALYPAQQLPGANPLHPITHTAPSTTGNNGAVSALSSIFNKALSLLKNQTSSATTGTSFTLTRIPPAPKFSHNSYGSAPPPCNGSTQTLSSTLSPTSTLKRAESPTTPTAASYSSQTQPPAHHPSQYQPQPPHLNRTQTQTSFSSASLLATPLPQPLLTFTDTTPYLTVYSSSGILEIREDELRTVGVEKAFWICVAVVYWGYMGDREGWVWAGEE</sequence>
<evidence type="ECO:0000313" key="3">
    <source>
        <dbReference type="Proteomes" id="UP000541558"/>
    </source>
</evidence>
<keyword evidence="3" id="KW-1185">Reference proteome</keyword>
<dbReference type="AlphaFoldDB" id="A0A8H5BNX2"/>
<name>A0A8H5BNX2_9AGAR</name>
<feature type="compositionally biased region" description="Low complexity" evidence="1">
    <location>
        <begin position="215"/>
        <end position="258"/>
    </location>
</feature>
<organism evidence="2 3">
    <name type="scientific">Ephemerocybe angulata</name>
    <dbReference type="NCBI Taxonomy" id="980116"/>
    <lineage>
        <taxon>Eukaryota</taxon>
        <taxon>Fungi</taxon>
        <taxon>Dikarya</taxon>
        <taxon>Basidiomycota</taxon>
        <taxon>Agaricomycotina</taxon>
        <taxon>Agaricomycetes</taxon>
        <taxon>Agaricomycetidae</taxon>
        <taxon>Agaricales</taxon>
        <taxon>Agaricineae</taxon>
        <taxon>Psathyrellaceae</taxon>
        <taxon>Ephemerocybe</taxon>
    </lineage>
</organism>
<evidence type="ECO:0000313" key="2">
    <source>
        <dbReference type="EMBL" id="KAF5325898.1"/>
    </source>
</evidence>
<proteinExistence type="predicted"/>
<dbReference type="Proteomes" id="UP000541558">
    <property type="component" value="Unassembled WGS sequence"/>
</dbReference>
<protein>
    <submittedName>
        <fullName evidence="2">Uncharacterized protein</fullName>
    </submittedName>
</protein>
<feature type="region of interest" description="Disordered" evidence="1">
    <location>
        <begin position="200"/>
        <end position="276"/>
    </location>
</feature>
<reference evidence="2 3" key="1">
    <citation type="journal article" date="2020" name="ISME J.">
        <title>Uncovering the hidden diversity of litter-decomposition mechanisms in mushroom-forming fungi.</title>
        <authorList>
            <person name="Floudas D."/>
            <person name="Bentzer J."/>
            <person name="Ahren D."/>
            <person name="Johansson T."/>
            <person name="Persson P."/>
            <person name="Tunlid A."/>
        </authorList>
    </citation>
    <scope>NUCLEOTIDE SEQUENCE [LARGE SCALE GENOMIC DNA]</scope>
    <source>
        <strain evidence="2 3">CBS 175.51</strain>
    </source>
</reference>
<feature type="compositionally biased region" description="Low complexity" evidence="1">
    <location>
        <begin position="267"/>
        <end position="276"/>
    </location>
</feature>
<dbReference type="OrthoDB" id="3362250at2759"/>
<dbReference type="EMBL" id="JAACJK010000163">
    <property type="protein sequence ID" value="KAF5325898.1"/>
    <property type="molecule type" value="Genomic_DNA"/>
</dbReference>
<comment type="caution">
    <text evidence="2">The sequence shown here is derived from an EMBL/GenBank/DDBJ whole genome shotgun (WGS) entry which is preliminary data.</text>
</comment>
<evidence type="ECO:0000256" key="1">
    <source>
        <dbReference type="SAM" id="MobiDB-lite"/>
    </source>
</evidence>
<gene>
    <name evidence="2" type="ORF">D9611_000780</name>
</gene>